<name>A0A1U7DG11_9RHOB</name>
<dbReference type="PANTHER" id="PTHR30466">
    <property type="entry name" value="FLAVIN REDUCTASE"/>
    <property type="match status" value="1"/>
</dbReference>
<dbReference type="InterPro" id="IPR002563">
    <property type="entry name" value="Flavin_Rdtase-like_dom"/>
</dbReference>
<dbReference type="Pfam" id="PF01613">
    <property type="entry name" value="Flavin_Reduct"/>
    <property type="match status" value="1"/>
</dbReference>
<protein>
    <submittedName>
        <fullName evidence="2">Flavin oxidoreductase</fullName>
    </submittedName>
</protein>
<gene>
    <name evidence="2" type="ORF">BV394_03085</name>
</gene>
<sequence length="183" mass="19479">MTSFEPCADTMREFRDALGQFGTGVTVVTAQCPEGPVGMTANSFASVSLDPPLVLWSPALASLRYAHFEAASHYAIHVLRDDQAGLARRFARDAHAFEGLDWHKGEHDLPLIEGCLARFECRQEAAHEGGDHMILVGRVLRACIGAGAPLLFAQGRYGGFAPADATRATQGTTPAAKAAPSTD</sequence>
<dbReference type="GO" id="GO:0042602">
    <property type="term" value="F:riboflavin reductase (NADPH) activity"/>
    <property type="evidence" value="ECO:0007669"/>
    <property type="project" value="TreeGrafter"/>
</dbReference>
<dbReference type="Gene3D" id="2.30.110.10">
    <property type="entry name" value="Electron Transport, Fmn-binding Protein, Chain A"/>
    <property type="match status" value="1"/>
</dbReference>
<evidence type="ECO:0000256" key="1">
    <source>
        <dbReference type="ARBA" id="ARBA00023002"/>
    </source>
</evidence>
<accession>A0A1U7DG11</accession>
<keyword evidence="3" id="KW-1185">Reference proteome</keyword>
<organism evidence="2 3">
    <name type="scientific">Brevirhabdus pacifica</name>
    <dbReference type="NCBI Taxonomy" id="1267768"/>
    <lineage>
        <taxon>Bacteria</taxon>
        <taxon>Pseudomonadati</taxon>
        <taxon>Pseudomonadota</taxon>
        <taxon>Alphaproteobacteria</taxon>
        <taxon>Rhodobacterales</taxon>
        <taxon>Paracoccaceae</taxon>
        <taxon>Brevirhabdus</taxon>
    </lineage>
</organism>
<dbReference type="PANTHER" id="PTHR30466:SF1">
    <property type="entry name" value="FMN REDUCTASE (NADH) RUTF"/>
    <property type="match status" value="1"/>
</dbReference>
<dbReference type="SMART" id="SM00903">
    <property type="entry name" value="Flavin_Reduct"/>
    <property type="match status" value="1"/>
</dbReference>
<accession>A0A2M9DG92</accession>
<dbReference type="Proteomes" id="UP000187266">
    <property type="component" value="Chromosome"/>
</dbReference>
<dbReference type="InterPro" id="IPR050268">
    <property type="entry name" value="NADH-dep_flavin_reductase"/>
</dbReference>
<dbReference type="SUPFAM" id="SSF50475">
    <property type="entry name" value="FMN-binding split barrel"/>
    <property type="match status" value="1"/>
</dbReference>
<dbReference type="STRING" id="1267768.BV394_03085"/>
<dbReference type="EMBL" id="CP019124">
    <property type="protein sequence ID" value="APX88839.1"/>
    <property type="molecule type" value="Genomic_DNA"/>
</dbReference>
<reference evidence="2 3" key="1">
    <citation type="submission" date="2017-01" db="EMBL/GenBank/DDBJ databases">
        <title>Genomic analysis of Xuhuaishuia manganoxidans DY6-4.</title>
        <authorList>
            <person name="Wang X."/>
        </authorList>
    </citation>
    <scope>NUCLEOTIDE SEQUENCE [LARGE SCALE GENOMIC DNA]</scope>
    <source>
        <strain evidence="2 3">DY6-4</strain>
    </source>
</reference>
<dbReference type="GO" id="GO:0010181">
    <property type="term" value="F:FMN binding"/>
    <property type="evidence" value="ECO:0007669"/>
    <property type="project" value="InterPro"/>
</dbReference>
<evidence type="ECO:0000313" key="2">
    <source>
        <dbReference type="EMBL" id="APX88839.1"/>
    </source>
</evidence>
<dbReference type="AlphaFoldDB" id="A0A1U7DG11"/>
<evidence type="ECO:0000313" key="3">
    <source>
        <dbReference type="Proteomes" id="UP000187266"/>
    </source>
</evidence>
<dbReference type="RefSeq" id="WP_076978862.1">
    <property type="nucleotide sequence ID" value="NZ_CP019124.1"/>
</dbReference>
<keyword evidence="1" id="KW-0560">Oxidoreductase</keyword>
<dbReference type="InterPro" id="IPR012349">
    <property type="entry name" value="Split_barrel_FMN-bd"/>
</dbReference>
<dbReference type="OrthoDB" id="9792858at2"/>
<proteinExistence type="predicted"/>